<dbReference type="InterPro" id="IPR003609">
    <property type="entry name" value="Pan_app"/>
</dbReference>
<dbReference type="OrthoDB" id="619632at2759"/>
<evidence type="ECO:0000313" key="13">
    <source>
        <dbReference type="Proteomes" id="UP000324897"/>
    </source>
</evidence>
<evidence type="ECO:0000256" key="8">
    <source>
        <dbReference type="ARBA" id="ARBA00023170"/>
    </source>
</evidence>
<evidence type="ECO:0000256" key="10">
    <source>
        <dbReference type="ARBA" id="ARBA00048679"/>
    </source>
</evidence>
<dbReference type="SMART" id="SM00473">
    <property type="entry name" value="PAN_AP"/>
    <property type="match status" value="1"/>
</dbReference>
<evidence type="ECO:0000256" key="5">
    <source>
        <dbReference type="ARBA" id="ARBA00022989"/>
    </source>
</evidence>
<keyword evidence="7" id="KW-1015">Disulfide bond</keyword>
<dbReference type="PANTHER" id="PTHR47974">
    <property type="entry name" value="OS07G0415500 PROTEIN"/>
    <property type="match status" value="1"/>
</dbReference>
<dbReference type="EC" id="2.7.11.1" evidence="2"/>
<comment type="subcellular location">
    <subcellularLocation>
        <location evidence="1">Membrane</location>
        <topology evidence="1">Single-pass type I membrane protein</topology>
    </subcellularLocation>
</comment>
<comment type="caution">
    <text evidence="12">The sequence shown here is derived from an EMBL/GenBank/DDBJ whole genome shotgun (WGS) entry which is preliminary data.</text>
</comment>
<dbReference type="SUPFAM" id="SSF51110">
    <property type="entry name" value="alpha-D-mannose-specific plant lectins"/>
    <property type="match status" value="1"/>
</dbReference>
<feature type="domain" description="Apple" evidence="11">
    <location>
        <begin position="259"/>
        <end position="347"/>
    </location>
</feature>
<evidence type="ECO:0000256" key="9">
    <source>
        <dbReference type="ARBA" id="ARBA00047899"/>
    </source>
</evidence>
<evidence type="ECO:0000256" key="4">
    <source>
        <dbReference type="ARBA" id="ARBA00022729"/>
    </source>
</evidence>
<evidence type="ECO:0000313" key="12">
    <source>
        <dbReference type="EMBL" id="TVU08085.1"/>
    </source>
</evidence>
<dbReference type="GO" id="GO:0016020">
    <property type="term" value="C:membrane"/>
    <property type="evidence" value="ECO:0007669"/>
    <property type="project" value="UniProtKB-SubCell"/>
</dbReference>
<keyword evidence="13" id="KW-1185">Reference proteome</keyword>
<organism evidence="12 13">
    <name type="scientific">Eragrostis curvula</name>
    <name type="common">weeping love grass</name>
    <dbReference type="NCBI Taxonomy" id="38414"/>
    <lineage>
        <taxon>Eukaryota</taxon>
        <taxon>Viridiplantae</taxon>
        <taxon>Streptophyta</taxon>
        <taxon>Embryophyta</taxon>
        <taxon>Tracheophyta</taxon>
        <taxon>Spermatophyta</taxon>
        <taxon>Magnoliopsida</taxon>
        <taxon>Liliopsida</taxon>
        <taxon>Poales</taxon>
        <taxon>Poaceae</taxon>
        <taxon>PACMAD clade</taxon>
        <taxon>Chloridoideae</taxon>
        <taxon>Eragrostideae</taxon>
        <taxon>Eragrostidinae</taxon>
        <taxon>Eragrostis</taxon>
    </lineage>
</organism>
<evidence type="ECO:0000256" key="7">
    <source>
        <dbReference type="ARBA" id="ARBA00023157"/>
    </source>
</evidence>
<proteinExistence type="predicted"/>
<dbReference type="PROSITE" id="PS50948">
    <property type="entry name" value="PAN"/>
    <property type="match status" value="1"/>
</dbReference>
<keyword evidence="4" id="KW-0732">Signal</keyword>
<dbReference type="Pfam" id="PF00024">
    <property type="entry name" value="PAN_1"/>
    <property type="match status" value="1"/>
</dbReference>
<dbReference type="CDD" id="cd01098">
    <property type="entry name" value="PAN_AP_plant"/>
    <property type="match status" value="1"/>
</dbReference>
<sequence length="457" mass="50498">LSARLESKLEVSSDDLGSGTTIHGGTLHRNLDLKEHCEIAKEVIMKRKFEGMYMLTDLVHNVNHGVSGRTRSHFKSKTLFKDPKLGTCSRPISEDILDIDSDIDETENDLINGSSLSVEHSSDVLRTPDGTFTCGFWNISYNAAVFSTVWTNNVSSSDASQAQLLDTGNLVVKGKGLGIMRRLTLDYDGNLRLYSMDQNGTWMVTWMAYPELCYVRGLCGMNGICVYTPAPTCTCAPGYEAVDPRDGRQGCKPKFRIRCDERQNMKFVKISNSDFLGHDQDVRIFVSLSTCKNICMGSCSCMGFTYWQGAGNCYIKSAIVGGLTHPSYPGSVYIKLPEDVEVLESSIPHSQPFGSEFGSQCNAVSINVTVGFLDVINRSYNGAKYWMLEQNAKLHVSEQSWIAGIIDSRLNGQFNSLQASTMVKVAVSCIQEERSTRPNMENVVQMLLSVDEAGSTM</sequence>
<keyword evidence="6" id="KW-0472">Membrane</keyword>
<keyword evidence="3" id="KW-0812">Transmembrane</keyword>
<dbReference type="CDD" id="cd00053">
    <property type="entry name" value="EGF"/>
    <property type="match status" value="1"/>
</dbReference>
<keyword evidence="5" id="KW-1133">Transmembrane helix</keyword>
<dbReference type="PANTHER" id="PTHR47974:SF4">
    <property type="entry name" value="RECEPTOR-LIKE SERINE_THREONINE-PROTEIN KINASE"/>
    <property type="match status" value="1"/>
</dbReference>
<dbReference type="AlphaFoldDB" id="A0A5J9T9K7"/>
<protein>
    <recommendedName>
        <fullName evidence="2">non-specific serine/threonine protein kinase</fullName>
        <ecNumber evidence="2">2.7.11.1</ecNumber>
    </recommendedName>
</protein>
<dbReference type="InterPro" id="IPR036426">
    <property type="entry name" value="Bulb-type_lectin_dom_sf"/>
</dbReference>
<dbReference type="Pfam" id="PF00954">
    <property type="entry name" value="S_locus_glycop"/>
    <property type="match status" value="1"/>
</dbReference>
<evidence type="ECO:0000256" key="1">
    <source>
        <dbReference type="ARBA" id="ARBA00004479"/>
    </source>
</evidence>
<evidence type="ECO:0000259" key="11">
    <source>
        <dbReference type="PROSITE" id="PS50948"/>
    </source>
</evidence>
<dbReference type="Proteomes" id="UP000324897">
    <property type="component" value="Chromosome 3"/>
</dbReference>
<reference evidence="12 13" key="1">
    <citation type="journal article" date="2019" name="Sci. Rep.">
        <title>A high-quality genome of Eragrostis curvula grass provides insights into Poaceae evolution and supports new strategies to enhance forage quality.</title>
        <authorList>
            <person name="Carballo J."/>
            <person name="Santos B.A.C.M."/>
            <person name="Zappacosta D."/>
            <person name="Garbus I."/>
            <person name="Selva J.P."/>
            <person name="Gallo C.A."/>
            <person name="Diaz A."/>
            <person name="Albertini E."/>
            <person name="Caccamo M."/>
            <person name="Echenique V."/>
        </authorList>
    </citation>
    <scope>NUCLEOTIDE SEQUENCE [LARGE SCALE GENOMIC DNA]</scope>
    <source>
        <strain evidence="13">cv. Victoria</strain>
        <tissue evidence="12">Leaf</tissue>
    </source>
</reference>
<evidence type="ECO:0000256" key="3">
    <source>
        <dbReference type="ARBA" id="ARBA00022692"/>
    </source>
</evidence>
<dbReference type="InterPro" id="IPR000858">
    <property type="entry name" value="S_locus_glycoprot_dom"/>
</dbReference>
<name>A0A5J9T9K7_9POAL</name>
<evidence type="ECO:0000256" key="2">
    <source>
        <dbReference type="ARBA" id="ARBA00012513"/>
    </source>
</evidence>
<dbReference type="Gene3D" id="1.10.510.10">
    <property type="entry name" value="Transferase(Phosphotransferase) domain 1"/>
    <property type="match status" value="1"/>
</dbReference>
<feature type="non-terminal residue" evidence="12">
    <location>
        <position position="1"/>
    </location>
</feature>
<accession>A0A5J9T9K7</accession>
<dbReference type="GO" id="GO:0004674">
    <property type="term" value="F:protein serine/threonine kinase activity"/>
    <property type="evidence" value="ECO:0007669"/>
    <property type="project" value="UniProtKB-EC"/>
</dbReference>
<comment type="catalytic activity">
    <reaction evidence="10">
        <text>L-seryl-[protein] + ATP = O-phospho-L-seryl-[protein] + ADP + H(+)</text>
        <dbReference type="Rhea" id="RHEA:17989"/>
        <dbReference type="Rhea" id="RHEA-COMP:9863"/>
        <dbReference type="Rhea" id="RHEA-COMP:11604"/>
        <dbReference type="ChEBI" id="CHEBI:15378"/>
        <dbReference type="ChEBI" id="CHEBI:29999"/>
        <dbReference type="ChEBI" id="CHEBI:30616"/>
        <dbReference type="ChEBI" id="CHEBI:83421"/>
        <dbReference type="ChEBI" id="CHEBI:456216"/>
        <dbReference type="EC" id="2.7.11.1"/>
    </reaction>
</comment>
<keyword evidence="8" id="KW-0675">Receptor</keyword>
<comment type="catalytic activity">
    <reaction evidence="9">
        <text>L-threonyl-[protein] + ATP = O-phospho-L-threonyl-[protein] + ADP + H(+)</text>
        <dbReference type="Rhea" id="RHEA:46608"/>
        <dbReference type="Rhea" id="RHEA-COMP:11060"/>
        <dbReference type="Rhea" id="RHEA-COMP:11605"/>
        <dbReference type="ChEBI" id="CHEBI:15378"/>
        <dbReference type="ChEBI" id="CHEBI:30013"/>
        <dbReference type="ChEBI" id="CHEBI:30616"/>
        <dbReference type="ChEBI" id="CHEBI:61977"/>
        <dbReference type="ChEBI" id="CHEBI:456216"/>
        <dbReference type="EC" id="2.7.11.1"/>
    </reaction>
</comment>
<evidence type="ECO:0000256" key="6">
    <source>
        <dbReference type="ARBA" id="ARBA00023136"/>
    </source>
</evidence>
<gene>
    <name evidence="12" type="ORF">EJB05_41470</name>
</gene>
<dbReference type="GO" id="GO:0048544">
    <property type="term" value="P:recognition of pollen"/>
    <property type="evidence" value="ECO:0007669"/>
    <property type="project" value="InterPro"/>
</dbReference>
<dbReference type="EMBL" id="RWGY01000039">
    <property type="protein sequence ID" value="TVU08085.1"/>
    <property type="molecule type" value="Genomic_DNA"/>
</dbReference>